<reference evidence="3" key="1">
    <citation type="journal article" date="2019" name="Int. J. Syst. Evol. Microbiol.">
        <title>The Global Catalogue of Microorganisms (GCM) 10K type strain sequencing project: providing services to taxonomists for standard genome sequencing and annotation.</title>
        <authorList>
            <consortium name="The Broad Institute Genomics Platform"/>
            <consortium name="The Broad Institute Genome Sequencing Center for Infectious Disease"/>
            <person name="Wu L."/>
            <person name="Ma J."/>
        </authorList>
    </citation>
    <scope>NUCLEOTIDE SEQUENCE [LARGE SCALE GENOMIC DNA]</scope>
    <source>
        <strain evidence="3">CCUG 62952</strain>
    </source>
</reference>
<name>A0ABW3D1S4_9FLAO</name>
<evidence type="ECO:0000256" key="1">
    <source>
        <dbReference type="SAM" id="SignalP"/>
    </source>
</evidence>
<comment type="caution">
    <text evidence="2">The sequence shown here is derived from an EMBL/GenBank/DDBJ whole genome shotgun (WGS) entry which is preliminary data.</text>
</comment>
<dbReference type="EMBL" id="JBHTJH010000010">
    <property type="protein sequence ID" value="MFD0862788.1"/>
    <property type="molecule type" value="Genomic_DNA"/>
</dbReference>
<keyword evidence="1" id="KW-0732">Signal</keyword>
<accession>A0ABW3D1S4</accession>
<proteinExistence type="predicted"/>
<feature type="chain" id="PRO_5045536284" evidence="1">
    <location>
        <begin position="18"/>
        <end position="263"/>
    </location>
</feature>
<protein>
    <submittedName>
        <fullName evidence="2">Uncharacterized protein</fullName>
    </submittedName>
</protein>
<dbReference type="Proteomes" id="UP001596978">
    <property type="component" value="Unassembled WGS sequence"/>
</dbReference>
<gene>
    <name evidence="2" type="ORF">ACFQ1M_11280</name>
</gene>
<keyword evidence="3" id="KW-1185">Reference proteome</keyword>
<feature type="signal peptide" evidence="1">
    <location>
        <begin position="1"/>
        <end position="17"/>
    </location>
</feature>
<sequence>MKRYSFIFFFCSLLSFAQQEVDILTRDSITLKADRFVGIDSFGALYYITNNVLFKKTDKKTYNYNNFQLGKIFSVDLLNPLEITVFYQDFNTVVQLDNTLNEVKKIDFNTIRNFRNVQYARTGIDKQFWIFNLDNHQLELFDYQTEKVQTLNQPIKEDVIAMTSNYNFCWLLTKSKVYQFNFYGSLLTTLPNEGYIEIEQHNGNLLLQKDNELWYWQKNTSQPKKAHIIEKPFLQLHHSDGFVYIYRPNFIEKLPLNSAKKQK</sequence>
<organism evidence="2 3">
    <name type="scientific">Sungkyunkwania multivorans</name>
    <dbReference type="NCBI Taxonomy" id="1173618"/>
    <lineage>
        <taxon>Bacteria</taxon>
        <taxon>Pseudomonadati</taxon>
        <taxon>Bacteroidota</taxon>
        <taxon>Flavobacteriia</taxon>
        <taxon>Flavobacteriales</taxon>
        <taxon>Flavobacteriaceae</taxon>
        <taxon>Sungkyunkwania</taxon>
    </lineage>
</organism>
<evidence type="ECO:0000313" key="3">
    <source>
        <dbReference type="Proteomes" id="UP001596978"/>
    </source>
</evidence>
<evidence type="ECO:0000313" key="2">
    <source>
        <dbReference type="EMBL" id="MFD0862788.1"/>
    </source>
</evidence>
<dbReference type="RefSeq" id="WP_386408245.1">
    <property type="nucleotide sequence ID" value="NZ_JBHTJH010000010.1"/>
</dbReference>